<dbReference type="OrthoDB" id="9776369at2"/>
<dbReference type="RefSeq" id="WP_104004445.1">
    <property type="nucleotide sequence ID" value="NZ_FNVQ01000004.1"/>
</dbReference>
<sequence length="511" mass="54158">MSQGSPLLTLSAIDKSFDIHRVLNSVSFELARGEVHALLGENGAGKSTLMNILIGVYSADAGKLELEGKPLKIGKPSDSARQGIGMVHQHFRLVDRLTLTENLLLAADDHPQLKSRAAAREALLNTAKEIGFTLNPDCQVGELSVAEKQRAEICKVLALGARILILDEPTAVLTDSEASSMLAAIRRMAESGRSIILITHKLREVVGFSHRVTIMRRGETVAAGLDTSDLSIEKISSLMMGSSSTSLSPDGIDSKKAPSNVQEHGPDLLAISHLNARRDDGAPALTDVSLRVRAGEILGLAGVGGNGQHELTELLSGIRSASSGSVMIDGADALGLSPRQRRKLGLRVIPADRMASALVSDLSIAANLSLTSVVSGRFGRLWLNRRRMQREAQASIEQHEIAGARPSGRMGLLSGGNAQKVLLAREIDSGMKLLLAHSPTRGLDIRASALVHQRLREAAAKGAACLLVSEDVEEIMALSDRICVISAGKIMGELPGDASAADIGRLILGHE</sequence>
<dbReference type="EMBL" id="FNVQ01000004">
    <property type="protein sequence ID" value="SEG75283.1"/>
    <property type="molecule type" value="Genomic_DNA"/>
</dbReference>
<dbReference type="PANTHER" id="PTHR43790">
    <property type="entry name" value="CARBOHYDRATE TRANSPORT ATP-BINDING PROTEIN MG119-RELATED"/>
    <property type="match status" value="1"/>
</dbReference>
<dbReference type="GO" id="GO:0005524">
    <property type="term" value="F:ATP binding"/>
    <property type="evidence" value="ECO:0007669"/>
    <property type="project" value="UniProtKB-KW"/>
</dbReference>
<dbReference type="PANTHER" id="PTHR43790:SF4">
    <property type="entry name" value="GUANOSINE IMPORT ATP-BINDING PROTEIN NUPO"/>
    <property type="match status" value="1"/>
</dbReference>
<dbReference type="InterPro" id="IPR027417">
    <property type="entry name" value="P-loop_NTPase"/>
</dbReference>
<keyword evidence="2 4" id="KW-0067">ATP-binding</keyword>
<dbReference type="InterPro" id="IPR003439">
    <property type="entry name" value="ABC_transporter-like_ATP-bd"/>
</dbReference>
<dbReference type="SMART" id="SM00382">
    <property type="entry name" value="AAA"/>
    <property type="match status" value="1"/>
</dbReference>
<name>A0A1H6CRL4_9GAMM</name>
<dbReference type="CDD" id="cd03216">
    <property type="entry name" value="ABC_Carb_Monos_I"/>
    <property type="match status" value="1"/>
</dbReference>
<dbReference type="InterPro" id="IPR017871">
    <property type="entry name" value="ABC_transporter-like_CS"/>
</dbReference>
<dbReference type="Pfam" id="PF00005">
    <property type="entry name" value="ABC_tran"/>
    <property type="match status" value="2"/>
</dbReference>
<evidence type="ECO:0000313" key="5">
    <source>
        <dbReference type="Proteomes" id="UP000236745"/>
    </source>
</evidence>
<gene>
    <name evidence="4" type="ORF">SAMN05444390_10439</name>
</gene>
<protein>
    <submittedName>
        <fullName evidence="4">Nucleoside ABC transporter ATP-binding protein</fullName>
    </submittedName>
</protein>
<evidence type="ECO:0000256" key="1">
    <source>
        <dbReference type="ARBA" id="ARBA00022741"/>
    </source>
</evidence>
<feature type="domain" description="ABC transporter" evidence="3">
    <location>
        <begin position="269"/>
        <end position="507"/>
    </location>
</feature>
<keyword evidence="1" id="KW-0547">Nucleotide-binding</keyword>
<dbReference type="Gene3D" id="3.40.50.300">
    <property type="entry name" value="P-loop containing nucleotide triphosphate hydrolases"/>
    <property type="match status" value="2"/>
</dbReference>
<dbReference type="PROSITE" id="PS00211">
    <property type="entry name" value="ABC_TRANSPORTER_1"/>
    <property type="match status" value="1"/>
</dbReference>
<evidence type="ECO:0000313" key="4">
    <source>
        <dbReference type="EMBL" id="SEG75283.1"/>
    </source>
</evidence>
<dbReference type="GO" id="GO:0016887">
    <property type="term" value="F:ATP hydrolysis activity"/>
    <property type="evidence" value="ECO:0007669"/>
    <property type="project" value="InterPro"/>
</dbReference>
<accession>A0A1H6CRL4</accession>
<dbReference type="InterPro" id="IPR003593">
    <property type="entry name" value="AAA+_ATPase"/>
</dbReference>
<dbReference type="CDD" id="cd03215">
    <property type="entry name" value="ABC_Carb_Monos_II"/>
    <property type="match status" value="1"/>
</dbReference>
<dbReference type="InterPro" id="IPR050107">
    <property type="entry name" value="ABC_carbohydrate_import_ATPase"/>
</dbReference>
<dbReference type="AlphaFoldDB" id="A0A1H6CRL4"/>
<organism evidence="4 5">
    <name type="scientific">Marinobacterium lutimaris</name>
    <dbReference type="NCBI Taxonomy" id="568106"/>
    <lineage>
        <taxon>Bacteria</taxon>
        <taxon>Pseudomonadati</taxon>
        <taxon>Pseudomonadota</taxon>
        <taxon>Gammaproteobacteria</taxon>
        <taxon>Oceanospirillales</taxon>
        <taxon>Oceanospirillaceae</taxon>
        <taxon>Marinobacterium</taxon>
    </lineage>
</organism>
<proteinExistence type="predicted"/>
<dbReference type="PROSITE" id="PS50893">
    <property type="entry name" value="ABC_TRANSPORTER_2"/>
    <property type="match status" value="2"/>
</dbReference>
<keyword evidence="5" id="KW-1185">Reference proteome</keyword>
<feature type="domain" description="ABC transporter" evidence="3">
    <location>
        <begin position="8"/>
        <end position="242"/>
    </location>
</feature>
<reference evidence="4 5" key="1">
    <citation type="submission" date="2016-10" db="EMBL/GenBank/DDBJ databases">
        <authorList>
            <person name="de Groot N.N."/>
        </authorList>
    </citation>
    <scope>NUCLEOTIDE SEQUENCE [LARGE SCALE GENOMIC DNA]</scope>
    <source>
        <strain evidence="4 5">DSM 22012</strain>
    </source>
</reference>
<evidence type="ECO:0000259" key="3">
    <source>
        <dbReference type="PROSITE" id="PS50893"/>
    </source>
</evidence>
<evidence type="ECO:0000256" key="2">
    <source>
        <dbReference type="ARBA" id="ARBA00022840"/>
    </source>
</evidence>
<dbReference type="SUPFAM" id="SSF52540">
    <property type="entry name" value="P-loop containing nucleoside triphosphate hydrolases"/>
    <property type="match status" value="2"/>
</dbReference>
<dbReference type="Proteomes" id="UP000236745">
    <property type="component" value="Unassembled WGS sequence"/>
</dbReference>